<dbReference type="Proteomes" id="UP000248021">
    <property type="component" value="Unassembled WGS sequence"/>
</dbReference>
<feature type="domain" description="Novel toxin 10" evidence="2">
    <location>
        <begin position="71"/>
        <end position="211"/>
    </location>
</feature>
<dbReference type="InterPro" id="IPR029122">
    <property type="entry name" value="Ntox10"/>
</dbReference>
<sequence length="212" mass="21895">MGDRDGSEPDEEQQARDQATNRDPIGDFTLNALEAIGGFLEFVGEGLQGAGQAAAPAKAVATTGAGVKTGVAALRAAGAAVRAEKAAAQVLGKTTTLDGLANPVPETLARAVPEIYGPNPPALGPLSRGDVFVTDAEALRGLNAKQISEALAIPEAEAFNVFEFSSRGLDIASPYNRPDANFVNGGRTKAGLPEFVIPNGPFPEDTTRRTVR</sequence>
<feature type="region of interest" description="Disordered" evidence="1">
    <location>
        <begin position="1"/>
        <end position="26"/>
    </location>
</feature>
<evidence type="ECO:0000313" key="4">
    <source>
        <dbReference type="Proteomes" id="UP000248021"/>
    </source>
</evidence>
<reference evidence="3 4" key="1">
    <citation type="submission" date="2018-05" db="EMBL/GenBank/DDBJ databases">
        <title>Genomic Encyclopedia of Type Strains, Phase IV (KMG-IV): sequencing the most valuable type-strain genomes for metagenomic binning, comparative biology and taxonomic classification.</title>
        <authorList>
            <person name="Goeker M."/>
        </authorList>
    </citation>
    <scope>NUCLEOTIDE SEQUENCE [LARGE SCALE GENOMIC DNA]</scope>
    <source>
        <strain evidence="3 4">DSM 6462</strain>
    </source>
</reference>
<dbReference type="Pfam" id="PF15520">
    <property type="entry name" value="Ntox10"/>
    <property type="match status" value="1"/>
</dbReference>
<organism evidence="3 4">
    <name type="scientific">Chelatococcus asaccharovorans</name>
    <dbReference type="NCBI Taxonomy" id="28210"/>
    <lineage>
        <taxon>Bacteria</taxon>
        <taxon>Pseudomonadati</taxon>
        <taxon>Pseudomonadota</taxon>
        <taxon>Alphaproteobacteria</taxon>
        <taxon>Hyphomicrobiales</taxon>
        <taxon>Chelatococcaceae</taxon>
        <taxon>Chelatococcus</taxon>
    </lineage>
</organism>
<dbReference type="AlphaFoldDB" id="A0A2V3U1J5"/>
<keyword evidence="4" id="KW-1185">Reference proteome</keyword>
<evidence type="ECO:0000259" key="2">
    <source>
        <dbReference type="Pfam" id="PF15520"/>
    </source>
</evidence>
<gene>
    <name evidence="3" type="ORF">C7450_108106</name>
</gene>
<dbReference type="EMBL" id="QJJK01000008">
    <property type="protein sequence ID" value="PXW56356.1"/>
    <property type="molecule type" value="Genomic_DNA"/>
</dbReference>
<comment type="caution">
    <text evidence="3">The sequence shown here is derived from an EMBL/GenBank/DDBJ whole genome shotgun (WGS) entry which is preliminary data.</text>
</comment>
<proteinExistence type="predicted"/>
<name>A0A2V3U1J5_9HYPH</name>
<accession>A0A2V3U1J5</accession>
<evidence type="ECO:0000313" key="3">
    <source>
        <dbReference type="EMBL" id="PXW56356.1"/>
    </source>
</evidence>
<evidence type="ECO:0000256" key="1">
    <source>
        <dbReference type="SAM" id="MobiDB-lite"/>
    </source>
</evidence>
<protein>
    <submittedName>
        <fullName evidence="3">Putative RNase toxin 10 of polymorphic toxin system</fullName>
    </submittedName>
</protein>